<proteinExistence type="predicted"/>
<geneLocation type="plasmid" evidence="2">
    <name>cbm2636_mp</name>
</geneLocation>
<sequence length="73" mass="8488">MNPRKTRHSKLHPSQNAYRCGTHHMFYNLAGCNLNPAQPAAGTKPACTTHDTEEHDRMTNWLHERQHCRARRP</sequence>
<dbReference type="AlphaFoldDB" id="A0A9Q7V1B7"/>
<evidence type="ECO:0000313" key="2">
    <source>
        <dbReference type="Proteomes" id="UP000254259"/>
    </source>
</evidence>
<accession>A0A9Q7V1B7</accession>
<protein>
    <submittedName>
        <fullName evidence="1">Uncharacterized protein</fullName>
    </submittedName>
</protein>
<gene>
    <name evidence="1" type="ORF">CBM2636_MP21497</name>
</gene>
<reference evidence="1 2" key="1">
    <citation type="submission" date="2018-01" db="EMBL/GenBank/DDBJ databases">
        <authorList>
            <person name="Clerissi C."/>
        </authorList>
    </citation>
    <scope>NUCLEOTIDE SEQUENCE [LARGE SCALE GENOMIC DNA]</scope>
    <source>
        <strain evidence="1">Cupriavidus taiwanensis SWF 66322</strain>
        <plasmid evidence="2">cbm2636_mp</plasmid>
    </source>
</reference>
<name>A0A9Q7V1B7_9BURK</name>
<dbReference type="EMBL" id="LT984814">
    <property type="protein sequence ID" value="SPD68647.1"/>
    <property type="molecule type" value="Genomic_DNA"/>
</dbReference>
<organism evidence="1 2">
    <name type="scientific">Cupriavidus taiwanensis</name>
    <dbReference type="NCBI Taxonomy" id="164546"/>
    <lineage>
        <taxon>Bacteria</taxon>
        <taxon>Pseudomonadati</taxon>
        <taxon>Pseudomonadota</taxon>
        <taxon>Betaproteobacteria</taxon>
        <taxon>Burkholderiales</taxon>
        <taxon>Burkholderiaceae</taxon>
        <taxon>Cupriavidus</taxon>
    </lineage>
</organism>
<dbReference type="Proteomes" id="UP000254259">
    <property type="component" value="Plasmid CBM2636_mp"/>
</dbReference>
<keyword evidence="1" id="KW-0614">Plasmid</keyword>
<evidence type="ECO:0000313" key="1">
    <source>
        <dbReference type="EMBL" id="SPD68647.1"/>
    </source>
</evidence>